<proteinExistence type="predicted"/>
<reference evidence="1" key="1">
    <citation type="journal article" date="2019" name="bioRxiv">
        <title>The Genome of the Zebra Mussel, Dreissena polymorpha: A Resource for Invasive Species Research.</title>
        <authorList>
            <person name="McCartney M.A."/>
            <person name="Auch B."/>
            <person name="Kono T."/>
            <person name="Mallez S."/>
            <person name="Zhang Y."/>
            <person name="Obille A."/>
            <person name="Becker A."/>
            <person name="Abrahante J.E."/>
            <person name="Garbe J."/>
            <person name="Badalamenti J.P."/>
            <person name="Herman A."/>
            <person name="Mangelson H."/>
            <person name="Liachko I."/>
            <person name="Sullivan S."/>
            <person name="Sone E.D."/>
            <person name="Koren S."/>
            <person name="Silverstein K.A.T."/>
            <person name="Beckman K.B."/>
            <person name="Gohl D.M."/>
        </authorList>
    </citation>
    <scope>NUCLEOTIDE SEQUENCE</scope>
    <source>
        <strain evidence="1">Duluth1</strain>
        <tissue evidence="1">Whole animal</tissue>
    </source>
</reference>
<sequence length="56" mass="6200">MARVMRTFDLRSHVSVIWCSVTLMKLLVELEVQVSVVIDTDGTLSICDISASRSTS</sequence>
<reference evidence="1" key="2">
    <citation type="submission" date="2020-11" db="EMBL/GenBank/DDBJ databases">
        <authorList>
            <person name="McCartney M.A."/>
            <person name="Auch B."/>
            <person name="Kono T."/>
            <person name="Mallez S."/>
            <person name="Becker A."/>
            <person name="Gohl D.M."/>
            <person name="Silverstein K.A.T."/>
            <person name="Koren S."/>
            <person name="Bechman K.B."/>
            <person name="Herman A."/>
            <person name="Abrahante J.E."/>
            <person name="Garbe J."/>
        </authorList>
    </citation>
    <scope>NUCLEOTIDE SEQUENCE</scope>
    <source>
        <strain evidence="1">Duluth1</strain>
        <tissue evidence="1">Whole animal</tissue>
    </source>
</reference>
<name>A0A9D4QPJ5_DREPO</name>
<protein>
    <submittedName>
        <fullName evidence="1">Uncharacterized protein</fullName>
    </submittedName>
</protein>
<dbReference type="Proteomes" id="UP000828390">
    <property type="component" value="Unassembled WGS sequence"/>
</dbReference>
<evidence type="ECO:0000313" key="1">
    <source>
        <dbReference type="EMBL" id="KAH3837690.1"/>
    </source>
</evidence>
<comment type="caution">
    <text evidence="1">The sequence shown here is derived from an EMBL/GenBank/DDBJ whole genome shotgun (WGS) entry which is preliminary data.</text>
</comment>
<dbReference type="AlphaFoldDB" id="A0A9D4QPJ5"/>
<accession>A0A9D4QPJ5</accession>
<keyword evidence="2" id="KW-1185">Reference proteome</keyword>
<dbReference type="EMBL" id="JAIWYP010000004">
    <property type="protein sequence ID" value="KAH3837690.1"/>
    <property type="molecule type" value="Genomic_DNA"/>
</dbReference>
<evidence type="ECO:0000313" key="2">
    <source>
        <dbReference type="Proteomes" id="UP000828390"/>
    </source>
</evidence>
<organism evidence="1 2">
    <name type="scientific">Dreissena polymorpha</name>
    <name type="common">Zebra mussel</name>
    <name type="synonym">Mytilus polymorpha</name>
    <dbReference type="NCBI Taxonomy" id="45954"/>
    <lineage>
        <taxon>Eukaryota</taxon>
        <taxon>Metazoa</taxon>
        <taxon>Spiralia</taxon>
        <taxon>Lophotrochozoa</taxon>
        <taxon>Mollusca</taxon>
        <taxon>Bivalvia</taxon>
        <taxon>Autobranchia</taxon>
        <taxon>Heteroconchia</taxon>
        <taxon>Euheterodonta</taxon>
        <taxon>Imparidentia</taxon>
        <taxon>Neoheterodontei</taxon>
        <taxon>Myida</taxon>
        <taxon>Dreissenoidea</taxon>
        <taxon>Dreissenidae</taxon>
        <taxon>Dreissena</taxon>
    </lineage>
</organism>
<gene>
    <name evidence="1" type="ORF">DPMN_111091</name>
</gene>